<accession>A0A2P2J170</accession>
<name>A0A2P2J170_RHIMU</name>
<dbReference type="EMBL" id="GGEC01006718">
    <property type="protein sequence ID" value="MBW87201.1"/>
    <property type="molecule type" value="Transcribed_RNA"/>
</dbReference>
<reference evidence="1" key="1">
    <citation type="submission" date="2018-02" db="EMBL/GenBank/DDBJ databases">
        <title>Rhizophora mucronata_Transcriptome.</title>
        <authorList>
            <person name="Meera S.P."/>
            <person name="Sreeshan A."/>
            <person name="Augustine A."/>
        </authorList>
    </citation>
    <scope>NUCLEOTIDE SEQUENCE</scope>
    <source>
        <tissue evidence="1">Leaf</tissue>
    </source>
</reference>
<proteinExistence type="predicted"/>
<protein>
    <submittedName>
        <fullName evidence="1">Copper-transporting ATPase RAN1 isoform X2</fullName>
    </submittedName>
</protein>
<evidence type="ECO:0000313" key="1">
    <source>
        <dbReference type="EMBL" id="MBW87201.1"/>
    </source>
</evidence>
<sequence>MVWLFGVQAMLMRVW</sequence>
<organism evidence="1">
    <name type="scientific">Rhizophora mucronata</name>
    <name type="common">Asiatic mangrove</name>
    <dbReference type="NCBI Taxonomy" id="61149"/>
    <lineage>
        <taxon>Eukaryota</taxon>
        <taxon>Viridiplantae</taxon>
        <taxon>Streptophyta</taxon>
        <taxon>Embryophyta</taxon>
        <taxon>Tracheophyta</taxon>
        <taxon>Spermatophyta</taxon>
        <taxon>Magnoliopsida</taxon>
        <taxon>eudicotyledons</taxon>
        <taxon>Gunneridae</taxon>
        <taxon>Pentapetalae</taxon>
        <taxon>rosids</taxon>
        <taxon>fabids</taxon>
        <taxon>Malpighiales</taxon>
        <taxon>Rhizophoraceae</taxon>
        <taxon>Rhizophora</taxon>
    </lineage>
</organism>